<dbReference type="Pfam" id="PF13460">
    <property type="entry name" value="NAD_binding_10"/>
    <property type="match status" value="1"/>
</dbReference>
<evidence type="ECO:0000313" key="4">
    <source>
        <dbReference type="Proteomes" id="UP001472866"/>
    </source>
</evidence>
<evidence type="ECO:0000259" key="2">
    <source>
        <dbReference type="Pfam" id="PF13460"/>
    </source>
</evidence>
<protein>
    <submittedName>
        <fullName evidence="3">Chloroplast stem-loop-binding protein</fullName>
    </submittedName>
</protein>
<sequence length="375" mass="40155">MTALATRMSANKVGGSRRAAGRAKTVLPQAPGLRARRAGTYRQDVSANASVFVVNTPGGGHAVIGFHLAKQLAEQNHDVTIMVPGDESSDKMKKEPFSRFDELTSLGVKTVWGSTSDCAACASGKYDVVVDNNGKDLDTCQPVIDWAVGQGASQFLYVSSAGIYKPSVTPPHVEGDAVKESASHVSVENYLKGASIAESIFRPQYITGDANNKDCEEWFFDRIARGRPVPIPGDGMSITNVAQVEDMAKMIGLAVENESAHGGLFNCVGDRGVTLNGLVQLAAAAAGVDGVEIINYDPEEVGVEGKKAFPFRYTYHFFSEPRAAVAKLGMTYERSLGDALKERWAAYKASGRADKDMSFEIDDKIIESVSSKVMA</sequence>
<dbReference type="InterPro" id="IPR036291">
    <property type="entry name" value="NAD(P)-bd_dom_sf"/>
</dbReference>
<dbReference type="AlphaFoldDB" id="A0AAX4P041"/>
<dbReference type="Gene3D" id="3.40.50.720">
    <property type="entry name" value="NAD(P)-binding Rossmann-like Domain"/>
    <property type="match status" value="1"/>
</dbReference>
<dbReference type="EMBL" id="CP151501">
    <property type="protein sequence ID" value="WZN59278.1"/>
    <property type="molecule type" value="Genomic_DNA"/>
</dbReference>
<name>A0AAX4P041_9CHLO</name>
<dbReference type="PANTHER" id="PTHR43725">
    <property type="entry name" value="UDP-GLUCOSE 4-EPIMERASE"/>
    <property type="match status" value="1"/>
</dbReference>
<dbReference type="FunFam" id="3.40.50.720:FF:000321">
    <property type="entry name" value="Chloroplast stem-loop binding protein of 41 kDa a, chloroplastic"/>
    <property type="match status" value="1"/>
</dbReference>
<reference evidence="3 4" key="1">
    <citation type="submission" date="2024-03" db="EMBL/GenBank/DDBJ databases">
        <title>Complete genome sequence of the green alga Chloropicon roscoffensis RCC1871.</title>
        <authorList>
            <person name="Lemieux C."/>
            <person name="Pombert J.-F."/>
            <person name="Otis C."/>
            <person name="Turmel M."/>
        </authorList>
    </citation>
    <scope>NUCLEOTIDE SEQUENCE [LARGE SCALE GENOMIC DNA]</scope>
    <source>
        <strain evidence="3 4">RCC1871</strain>
    </source>
</reference>
<accession>A0AAX4P041</accession>
<gene>
    <name evidence="3" type="ORF">HKI87_01g08030</name>
</gene>
<dbReference type="InterPro" id="IPR016040">
    <property type="entry name" value="NAD(P)-bd_dom"/>
</dbReference>
<evidence type="ECO:0000313" key="3">
    <source>
        <dbReference type="EMBL" id="WZN59278.1"/>
    </source>
</evidence>
<dbReference type="SUPFAM" id="SSF51735">
    <property type="entry name" value="NAD(P)-binding Rossmann-fold domains"/>
    <property type="match status" value="1"/>
</dbReference>
<dbReference type="GO" id="GO:0005829">
    <property type="term" value="C:cytosol"/>
    <property type="evidence" value="ECO:0007669"/>
    <property type="project" value="TreeGrafter"/>
</dbReference>
<feature type="region of interest" description="Disordered" evidence="1">
    <location>
        <begin position="1"/>
        <end position="22"/>
    </location>
</feature>
<dbReference type="Proteomes" id="UP001472866">
    <property type="component" value="Chromosome 01"/>
</dbReference>
<dbReference type="GO" id="GO:0005996">
    <property type="term" value="P:monosaccharide metabolic process"/>
    <property type="evidence" value="ECO:0007669"/>
    <property type="project" value="TreeGrafter"/>
</dbReference>
<organism evidence="3 4">
    <name type="scientific">Chloropicon roscoffensis</name>
    <dbReference type="NCBI Taxonomy" id="1461544"/>
    <lineage>
        <taxon>Eukaryota</taxon>
        <taxon>Viridiplantae</taxon>
        <taxon>Chlorophyta</taxon>
        <taxon>Chloropicophyceae</taxon>
        <taxon>Chloropicales</taxon>
        <taxon>Chloropicaceae</taxon>
        <taxon>Chloropicon</taxon>
    </lineage>
</organism>
<dbReference type="GO" id="GO:0003978">
    <property type="term" value="F:UDP-glucose 4-epimerase activity"/>
    <property type="evidence" value="ECO:0007669"/>
    <property type="project" value="TreeGrafter"/>
</dbReference>
<proteinExistence type="predicted"/>
<evidence type="ECO:0000256" key="1">
    <source>
        <dbReference type="SAM" id="MobiDB-lite"/>
    </source>
</evidence>
<dbReference type="PANTHER" id="PTHR43725:SF6">
    <property type="entry name" value="CHLOROPLAST STEM-LOOP BINDING PROTEIN OF 41 KDA A, CHLOROPLASTIC"/>
    <property type="match status" value="1"/>
</dbReference>
<feature type="domain" description="NAD(P)-binding" evidence="2">
    <location>
        <begin position="59"/>
        <end position="211"/>
    </location>
</feature>
<keyword evidence="4" id="KW-1185">Reference proteome</keyword>